<gene>
    <name evidence="1" type="ORF">CR513_49313</name>
</gene>
<name>A0A371EZ95_MUCPR</name>
<evidence type="ECO:0000313" key="1">
    <source>
        <dbReference type="EMBL" id="RDX71356.1"/>
    </source>
</evidence>
<reference evidence="1" key="1">
    <citation type="submission" date="2018-05" db="EMBL/GenBank/DDBJ databases">
        <title>Draft genome of Mucuna pruriens seed.</title>
        <authorList>
            <person name="Nnadi N.E."/>
            <person name="Vos R."/>
            <person name="Hasami M.H."/>
            <person name="Devisetty U.K."/>
            <person name="Aguiy J.C."/>
        </authorList>
    </citation>
    <scope>NUCLEOTIDE SEQUENCE [LARGE SCALE GENOMIC DNA]</scope>
    <source>
        <strain evidence="1">JCA_2017</strain>
    </source>
</reference>
<evidence type="ECO:0000313" key="2">
    <source>
        <dbReference type="Proteomes" id="UP000257109"/>
    </source>
</evidence>
<dbReference type="PANTHER" id="PTHR35046:SF9">
    <property type="entry name" value="RNA-DIRECTED DNA POLYMERASE"/>
    <property type="match status" value="1"/>
</dbReference>
<evidence type="ECO:0008006" key="3">
    <source>
        <dbReference type="Google" id="ProtNLM"/>
    </source>
</evidence>
<dbReference type="OrthoDB" id="407598at2759"/>
<dbReference type="PANTHER" id="PTHR35046">
    <property type="entry name" value="ZINC KNUCKLE (CCHC-TYPE) FAMILY PROTEIN"/>
    <property type="match status" value="1"/>
</dbReference>
<comment type="caution">
    <text evidence="1">The sequence shown here is derived from an EMBL/GenBank/DDBJ whole genome shotgun (WGS) entry which is preliminary data.</text>
</comment>
<dbReference type="Proteomes" id="UP000257109">
    <property type="component" value="Unassembled WGS sequence"/>
</dbReference>
<dbReference type="EMBL" id="QJKJ01011365">
    <property type="protein sequence ID" value="RDX71356.1"/>
    <property type="molecule type" value="Genomic_DNA"/>
</dbReference>
<organism evidence="1 2">
    <name type="scientific">Mucuna pruriens</name>
    <name type="common">Velvet bean</name>
    <name type="synonym">Dolichos pruriens</name>
    <dbReference type="NCBI Taxonomy" id="157652"/>
    <lineage>
        <taxon>Eukaryota</taxon>
        <taxon>Viridiplantae</taxon>
        <taxon>Streptophyta</taxon>
        <taxon>Embryophyta</taxon>
        <taxon>Tracheophyta</taxon>
        <taxon>Spermatophyta</taxon>
        <taxon>Magnoliopsida</taxon>
        <taxon>eudicotyledons</taxon>
        <taxon>Gunneridae</taxon>
        <taxon>Pentapetalae</taxon>
        <taxon>rosids</taxon>
        <taxon>fabids</taxon>
        <taxon>Fabales</taxon>
        <taxon>Fabaceae</taxon>
        <taxon>Papilionoideae</taxon>
        <taxon>50 kb inversion clade</taxon>
        <taxon>NPAAA clade</taxon>
        <taxon>indigoferoid/millettioid clade</taxon>
        <taxon>Phaseoleae</taxon>
        <taxon>Mucuna</taxon>
    </lineage>
</organism>
<protein>
    <recommendedName>
        <fullName evidence="3">Integrase zinc-binding domain-containing protein</fullName>
    </recommendedName>
</protein>
<accession>A0A371EZ95</accession>
<proteinExistence type="predicted"/>
<feature type="non-terminal residue" evidence="1">
    <location>
        <position position="1"/>
    </location>
</feature>
<dbReference type="Gene3D" id="1.10.340.70">
    <property type="match status" value="1"/>
</dbReference>
<dbReference type="AlphaFoldDB" id="A0A371EZ95"/>
<sequence length="214" mass="24649">MALTTKGAKRRRMIGQQMIRVQRRGVSQPKAERRKNAAKSSSNIQKCFVRDFNTTVAPLNKIIKRNVGRTLRESLLNLEGKTIQYPRVGTPKLSQLNKRHAKWVEFVEQFPMSLNTNKERQMKQSFLGFVSLKDLYVNDDDFSFLFKEKRLYVPKSLIRELLVKEAHEGGLMGHFGVQKTNVHHMCERCLVCKMAKSKTSSHGLYTSLPILTIP</sequence>
<keyword evidence="2" id="KW-1185">Reference proteome</keyword>